<sequence>MELEREPQRKTTPHLRPSTKPSIAEERTLTAKFDRVSYAREATYALGAIFITIGLVGFVVDNLLAAHLSYAHNWIHLISGIVAITCAYLGRAAAQRFALGFGAFYGLLGILGFVLGTSAEATVGHTGRDASLWILSPGVLELGTSDHLLHIGFAAILLASALVHRQRRKDEGLIYH</sequence>
<keyword evidence="2" id="KW-0472">Membrane</keyword>
<feature type="transmembrane region" description="Helical" evidence="2">
    <location>
        <begin position="72"/>
        <end position="90"/>
    </location>
</feature>
<feature type="transmembrane region" description="Helical" evidence="2">
    <location>
        <begin position="147"/>
        <end position="164"/>
    </location>
</feature>
<reference evidence="3 4" key="1">
    <citation type="submission" date="2016-03" db="EMBL/GenBank/DDBJ databases">
        <authorList>
            <person name="Ploux O."/>
        </authorList>
    </citation>
    <scope>NUCLEOTIDE SEQUENCE [LARGE SCALE GENOMIC DNA]</scope>
    <source>
        <strain evidence="3 4">R0</strain>
    </source>
</reference>
<keyword evidence="2" id="KW-1133">Transmembrane helix</keyword>
<feature type="region of interest" description="Disordered" evidence="1">
    <location>
        <begin position="1"/>
        <end position="22"/>
    </location>
</feature>
<dbReference type="RefSeq" id="WP_061833383.1">
    <property type="nucleotide sequence ID" value="NZ_LUKE01000001.1"/>
</dbReference>
<evidence type="ECO:0008006" key="5">
    <source>
        <dbReference type="Google" id="ProtNLM"/>
    </source>
</evidence>
<dbReference type="Proteomes" id="UP000075320">
    <property type="component" value="Unassembled WGS sequence"/>
</dbReference>
<dbReference type="OrthoDB" id="5294792at2"/>
<feature type="transmembrane region" description="Helical" evidence="2">
    <location>
        <begin position="42"/>
        <end position="60"/>
    </location>
</feature>
<comment type="caution">
    <text evidence="3">The sequence shown here is derived from an EMBL/GenBank/DDBJ whole genome shotgun (WGS) entry which is preliminary data.</text>
</comment>
<accession>A0A150WN50</accession>
<keyword evidence="4" id="KW-1185">Reference proteome</keyword>
<name>A0A150WN50_BDEBC</name>
<keyword evidence="2" id="KW-0812">Transmembrane</keyword>
<feature type="transmembrane region" description="Helical" evidence="2">
    <location>
        <begin position="97"/>
        <end position="115"/>
    </location>
</feature>
<organism evidence="3 4">
    <name type="scientific">Bdellovibrio bacteriovorus</name>
    <dbReference type="NCBI Taxonomy" id="959"/>
    <lineage>
        <taxon>Bacteria</taxon>
        <taxon>Pseudomonadati</taxon>
        <taxon>Bdellovibrionota</taxon>
        <taxon>Bdellovibrionia</taxon>
        <taxon>Bdellovibrionales</taxon>
        <taxon>Pseudobdellovibrionaceae</taxon>
        <taxon>Bdellovibrio</taxon>
    </lineage>
</organism>
<evidence type="ECO:0000256" key="1">
    <source>
        <dbReference type="SAM" id="MobiDB-lite"/>
    </source>
</evidence>
<evidence type="ECO:0000313" key="3">
    <source>
        <dbReference type="EMBL" id="KYG65840.1"/>
    </source>
</evidence>
<protein>
    <recommendedName>
        <fullName evidence="5">DUF4383 domain-containing protein</fullName>
    </recommendedName>
</protein>
<gene>
    <name evidence="3" type="ORF">AZI86_01840</name>
</gene>
<dbReference type="AlphaFoldDB" id="A0A150WN50"/>
<proteinExistence type="predicted"/>
<evidence type="ECO:0000313" key="4">
    <source>
        <dbReference type="Proteomes" id="UP000075320"/>
    </source>
</evidence>
<dbReference type="EMBL" id="LUKE01000001">
    <property type="protein sequence ID" value="KYG65840.1"/>
    <property type="molecule type" value="Genomic_DNA"/>
</dbReference>
<evidence type="ECO:0000256" key="2">
    <source>
        <dbReference type="SAM" id="Phobius"/>
    </source>
</evidence>